<dbReference type="AlphaFoldDB" id="A0A1D1UK23"/>
<organism evidence="1 2">
    <name type="scientific">Ramazzottius varieornatus</name>
    <name type="common">Water bear</name>
    <name type="synonym">Tardigrade</name>
    <dbReference type="NCBI Taxonomy" id="947166"/>
    <lineage>
        <taxon>Eukaryota</taxon>
        <taxon>Metazoa</taxon>
        <taxon>Ecdysozoa</taxon>
        <taxon>Tardigrada</taxon>
        <taxon>Eutardigrada</taxon>
        <taxon>Parachela</taxon>
        <taxon>Hypsibioidea</taxon>
        <taxon>Ramazzottiidae</taxon>
        <taxon>Ramazzottius</taxon>
    </lineage>
</organism>
<dbReference type="Proteomes" id="UP000186922">
    <property type="component" value="Unassembled WGS sequence"/>
</dbReference>
<dbReference type="EMBL" id="BDGG01000001">
    <property type="protein sequence ID" value="GAU87597.1"/>
    <property type="molecule type" value="Genomic_DNA"/>
</dbReference>
<sequence length="63" mass="7298">MKLHHLTEAQKSQRYERGRFATEYVRGDKVSKIITMDETWIIPDGCNSKGHVCHTEVLVARRA</sequence>
<name>A0A1D1UK23_RAMVA</name>
<accession>A0A1D1UK23</accession>
<keyword evidence="2" id="KW-1185">Reference proteome</keyword>
<evidence type="ECO:0000313" key="1">
    <source>
        <dbReference type="EMBL" id="GAU87597.1"/>
    </source>
</evidence>
<comment type="caution">
    <text evidence="1">The sequence shown here is derived from an EMBL/GenBank/DDBJ whole genome shotgun (WGS) entry which is preliminary data.</text>
</comment>
<reference evidence="1 2" key="1">
    <citation type="journal article" date="2016" name="Nat. Commun.">
        <title>Extremotolerant tardigrade genome and improved radiotolerance of human cultured cells by tardigrade-unique protein.</title>
        <authorList>
            <person name="Hashimoto T."/>
            <person name="Horikawa D.D."/>
            <person name="Saito Y."/>
            <person name="Kuwahara H."/>
            <person name="Kozuka-Hata H."/>
            <person name="Shin-I T."/>
            <person name="Minakuchi Y."/>
            <person name="Ohishi K."/>
            <person name="Motoyama A."/>
            <person name="Aizu T."/>
            <person name="Enomoto A."/>
            <person name="Kondo K."/>
            <person name="Tanaka S."/>
            <person name="Hara Y."/>
            <person name="Koshikawa S."/>
            <person name="Sagara H."/>
            <person name="Miura T."/>
            <person name="Yokobori S."/>
            <person name="Miyagawa K."/>
            <person name="Suzuki Y."/>
            <person name="Kubo T."/>
            <person name="Oyama M."/>
            <person name="Kohara Y."/>
            <person name="Fujiyama A."/>
            <person name="Arakawa K."/>
            <person name="Katayama T."/>
            <person name="Toyoda A."/>
            <person name="Kunieda T."/>
        </authorList>
    </citation>
    <scope>NUCLEOTIDE SEQUENCE [LARGE SCALE GENOMIC DNA]</scope>
    <source>
        <strain evidence="1 2">YOKOZUNA-1</strain>
    </source>
</reference>
<proteinExistence type="predicted"/>
<gene>
    <name evidence="1" type="primary">RvY_00422-1</name>
    <name evidence="1" type="synonym">RvY_00422.1</name>
    <name evidence="1" type="ORF">RvY_00422</name>
</gene>
<protein>
    <submittedName>
        <fullName evidence="1">Uncharacterized protein</fullName>
    </submittedName>
</protein>
<evidence type="ECO:0000313" key="2">
    <source>
        <dbReference type="Proteomes" id="UP000186922"/>
    </source>
</evidence>